<feature type="transmembrane region" description="Helical" evidence="2">
    <location>
        <begin position="56"/>
        <end position="77"/>
    </location>
</feature>
<keyword evidence="3" id="KW-0732">Signal</keyword>
<dbReference type="Proteomes" id="UP000580250">
    <property type="component" value="Unassembled WGS sequence"/>
</dbReference>
<evidence type="ECO:0000313" key="5">
    <source>
        <dbReference type="Proteomes" id="UP000580250"/>
    </source>
</evidence>
<evidence type="ECO:0000256" key="3">
    <source>
        <dbReference type="SAM" id="SignalP"/>
    </source>
</evidence>
<keyword evidence="2" id="KW-1133">Transmembrane helix</keyword>
<accession>A0A6V7VHZ0</accession>
<feature type="region of interest" description="Disordered" evidence="1">
    <location>
        <begin position="86"/>
        <end position="111"/>
    </location>
</feature>
<name>A0A6V7VHZ0_MELEN</name>
<reference evidence="4 5" key="1">
    <citation type="submission" date="2020-08" db="EMBL/GenBank/DDBJ databases">
        <authorList>
            <person name="Koutsovoulos G."/>
            <person name="Danchin GJ E."/>
        </authorList>
    </citation>
    <scope>NUCLEOTIDE SEQUENCE [LARGE SCALE GENOMIC DNA]</scope>
</reference>
<dbReference type="AlphaFoldDB" id="A0A6V7VHZ0"/>
<feature type="chain" id="PRO_5028039080" evidence="3">
    <location>
        <begin position="33"/>
        <end position="111"/>
    </location>
</feature>
<protein>
    <submittedName>
        <fullName evidence="4">Uncharacterized protein</fullName>
    </submittedName>
</protein>
<keyword evidence="2" id="KW-0472">Membrane</keyword>
<keyword evidence="2" id="KW-0812">Transmembrane</keyword>
<feature type="compositionally biased region" description="Polar residues" evidence="1">
    <location>
        <begin position="88"/>
        <end position="111"/>
    </location>
</feature>
<dbReference type="EMBL" id="CAJEWN010000236">
    <property type="protein sequence ID" value="CAD2174473.1"/>
    <property type="molecule type" value="Genomic_DNA"/>
</dbReference>
<feature type="signal peptide" evidence="3">
    <location>
        <begin position="1"/>
        <end position="32"/>
    </location>
</feature>
<evidence type="ECO:0000256" key="1">
    <source>
        <dbReference type="SAM" id="MobiDB-lite"/>
    </source>
</evidence>
<organism evidence="4 5">
    <name type="scientific">Meloidogyne enterolobii</name>
    <name type="common">Root-knot nematode worm</name>
    <name type="synonym">Meloidogyne mayaguensis</name>
    <dbReference type="NCBI Taxonomy" id="390850"/>
    <lineage>
        <taxon>Eukaryota</taxon>
        <taxon>Metazoa</taxon>
        <taxon>Ecdysozoa</taxon>
        <taxon>Nematoda</taxon>
        <taxon>Chromadorea</taxon>
        <taxon>Rhabditida</taxon>
        <taxon>Tylenchina</taxon>
        <taxon>Tylenchomorpha</taxon>
        <taxon>Tylenchoidea</taxon>
        <taxon>Meloidogynidae</taxon>
        <taxon>Meloidogyninae</taxon>
        <taxon>Meloidogyne</taxon>
    </lineage>
</organism>
<gene>
    <name evidence="4" type="ORF">MENT_LOCUS26135</name>
</gene>
<proteinExistence type="predicted"/>
<evidence type="ECO:0000313" key="4">
    <source>
        <dbReference type="EMBL" id="CAD2174473.1"/>
    </source>
</evidence>
<sequence length="111" mass="12170">MCIQFNQIKKMIGPHIVFCLAYLFSLLHGGSCDDTFTKDDIDIIAYRARLKAIIAHYGGILVLCVIIVASFAILLLYMHSIMTKRRSQNNGNQPNIPTNRSGAGGAQTSAV</sequence>
<evidence type="ECO:0000256" key="2">
    <source>
        <dbReference type="SAM" id="Phobius"/>
    </source>
</evidence>
<comment type="caution">
    <text evidence="4">The sequence shown here is derived from an EMBL/GenBank/DDBJ whole genome shotgun (WGS) entry which is preliminary data.</text>
</comment>